<dbReference type="SUPFAM" id="SSF141571">
    <property type="entry name" value="Pentapeptide repeat-like"/>
    <property type="match status" value="1"/>
</dbReference>
<dbReference type="RefSeq" id="WP_246656286.1">
    <property type="nucleotide sequence ID" value="NZ_CP061913.1"/>
</dbReference>
<dbReference type="PANTHER" id="PTHR14136:SF17">
    <property type="entry name" value="BTB_POZ DOMAIN-CONTAINING PROTEIN KCTD9"/>
    <property type="match status" value="1"/>
</dbReference>
<reference evidence="1 2" key="1">
    <citation type="submission" date="2024-09" db="EMBL/GenBank/DDBJ databases">
        <authorList>
            <person name="Sun Q."/>
            <person name="Mori K."/>
        </authorList>
    </citation>
    <scope>NUCLEOTIDE SEQUENCE [LARGE SCALE GENOMIC DNA]</scope>
    <source>
        <strain evidence="1 2">JCM 3307</strain>
    </source>
</reference>
<dbReference type="EMBL" id="JBHMCA010000020">
    <property type="protein sequence ID" value="MFB9443331.1"/>
    <property type="molecule type" value="Genomic_DNA"/>
</dbReference>
<comment type="caution">
    <text evidence="1">The sequence shown here is derived from an EMBL/GenBank/DDBJ whole genome shotgun (WGS) entry which is preliminary data.</text>
</comment>
<dbReference type="InterPro" id="IPR001646">
    <property type="entry name" value="5peptide_repeat"/>
</dbReference>
<dbReference type="Pfam" id="PF00805">
    <property type="entry name" value="Pentapeptide"/>
    <property type="match status" value="1"/>
</dbReference>
<dbReference type="InterPro" id="IPR051082">
    <property type="entry name" value="Pentapeptide-BTB/POZ_domain"/>
</dbReference>
<dbReference type="Gene3D" id="2.160.20.80">
    <property type="entry name" value="E3 ubiquitin-protein ligase SopA"/>
    <property type="match status" value="1"/>
</dbReference>
<dbReference type="PANTHER" id="PTHR14136">
    <property type="entry name" value="BTB_POZ DOMAIN-CONTAINING PROTEIN KCTD9"/>
    <property type="match status" value="1"/>
</dbReference>
<evidence type="ECO:0000313" key="2">
    <source>
        <dbReference type="Proteomes" id="UP001589608"/>
    </source>
</evidence>
<evidence type="ECO:0000313" key="1">
    <source>
        <dbReference type="EMBL" id="MFB9443331.1"/>
    </source>
</evidence>
<proteinExistence type="predicted"/>
<protein>
    <submittedName>
        <fullName evidence="1">Pentapeptide repeat-containing protein</fullName>
    </submittedName>
</protein>
<name>A0ABV5M3D3_9ACTN</name>
<organism evidence="1 2">
    <name type="scientific">Dactylosporangium vinaceum</name>
    <dbReference type="NCBI Taxonomy" id="53362"/>
    <lineage>
        <taxon>Bacteria</taxon>
        <taxon>Bacillati</taxon>
        <taxon>Actinomycetota</taxon>
        <taxon>Actinomycetes</taxon>
        <taxon>Micromonosporales</taxon>
        <taxon>Micromonosporaceae</taxon>
        <taxon>Dactylosporangium</taxon>
    </lineage>
</organism>
<keyword evidence="2" id="KW-1185">Reference proteome</keyword>
<sequence>MPEQAGDEAREADEQFRGKCEDCFGLCCVAPSFPASADFAITKEAGKPCPNLAAEFRCTIHSSLNARGFRGCVAYDCFGAGQKVSQLAFGGRSGRDAPETAERMFETFRFVRHLHEMLIPLTVGATLEAAEPLRRRLNALREDIDRLTRAGADEILAADLLDYRRRTNSLLLLLACELTRADGTRKISRRGVDLSNTDLSHADLRRVDFTNASLHGARLTYADLRGANLTGADLTQADLTGADLTGAIFDATTADRAI</sequence>
<accession>A0ABV5M3D3</accession>
<gene>
    <name evidence="1" type="ORF">ACFFTR_09570</name>
</gene>
<dbReference type="Proteomes" id="UP001589608">
    <property type="component" value="Unassembled WGS sequence"/>
</dbReference>